<sequence>MDDAPPQLKLSALTWSGLPTTFAMGYGTEYVGTYNKAVAVQLNKSGHNAEHDTVEYIPAAPTSFEYTRHAFPDTVDSEVVEYGALLANNMSPLFRLKRPCKGPPFKFFDEDWDRGVNGLHPDELKHGSLEFTAPDLPVQGQVNVEPGSEDDESDESSGWQGEWAALLLERSDRKESLGEPRTEIAWMEGRESLQSSSTKMWGVELRLEALRVSEVDEFEDESDPNPSRRAISNYTVRATVLRIFVKSAELTVLAEQPEVSGSEDAVEDEYEQFRDGDIYLDENGEWVVSRGEGRLRVTNVNELDATSRQAAYMRSYAQR</sequence>
<evidence type="ECO:0000313" key="1">
    <source>
        <dbReference type="EMBL" id="KAJ7644483.1"/>
    </source>
</evidence>
<protein>
    <submittedName>
        <fullName evidence="1">Uncharacterized protein</fullName>
    </submittedName>
</protein>
<dbReference type="EMBL" id="JARKIF010000003">
    <property type="protein sequence ID" value="KAJ7644483.1"/>
    <property type="molecule type" value="Genomic_DNA"/>
</dbReference>
<organism evidence="1 2">
    <name type="scientific">Roridomyces roridus</name>
    <dbReference type="NCBI Taxonomy" id="1738132"/>
    <lineage>
        <taxon>Eukaryota</taxon>
        <taxon>Fungi</taxon>
        <taxon>Dikarya</taxon>
        <taxon>Basidiomycota</taxon>
        <taxon>Agaricomycotina</taxon>
        <taxon>Agaricomycetes</taxon>
        <taxon>Agaricomycetidae</taxon>
        <taxon>Agaricales</taxon>
        <taxon>Marasmiineae</taxon>
        <taxon>Mycenaceae</taxon>
        <taxon>Roridomyces</taxon>
    </lineage>
</organism>
<reference evidence="1" key="1">
    <citation type="submission" date="2023-03" db="EMBL/GenBank/DDBJ databases">
        <title>Massive genome expansion in bonnet fungi (Mycena s.s.) driven by repeated elements and novel gene families across ecological guilds.</title>
        <authorList>
            <consortium name="Lawrence Berkeley National Laboratory"/>
            <person name="Harder C.B."/>
            <person name="Miyauchi S."/>
            <person name="Viragh M."/>
            <person name="Kuo A."/>
            <person name="Thoen E."/>
            <person name="Andreopoulos B."/>
            <person name="Lu D."/>
            <person name="Skrede I."/>
            <person name="Drula E."/>
            <person name="Henrissat B."/>
            <person name="Morin E."/>
            <person name="Kohler A."/>
            <person name="Barry K."/>
            <person name="LaButti K."/>
            <person name="Morin E."/>
            <person name="Salamov A."/>
            <person name="Lipzen A."/>
            <person name="Mereny Z."/>
            <person name="Hegedus B."/>
            <person name="Baldrian P."/>
            <person name="Stursova M."/>
            <person name="Weitz H."/>
            <person name="Taylor A."/>
            <person name="Grigoriev I.V."/>
            <person name="Nagy L.G."/>
            <person name="Martin F."/>
            <person name="Kauserud H."/>
        </authorList>
    </citation>
    <scope>NUCLEOTIDE SEQUENCE</scope>
    <source>
        <strain evidence="1">9284</strain>
    </source>
</reference>
<keyword evidence="2" id="KW-1185">Reference proteome</keyword>
<name>A0AAD7CBL1_9AGAR</name>
<dbReference type="AlphaFoldDB" id="A0AAD7CBL1"/>
<gene>
    <name evidence="1" type="ORF">FB45DRAFT_1053233</name>
</gene>
<evidence type="ECO:0000313" key="2">
    <source>
        <dbReference type="Proteomes" id="UP001221142"/>
    </source>
</evidence>
<accession>A0AAD7CBL1</accession>
<comment type="caution">
    <text evidence="1">The sequence shown here is derived from an EMBL/GenBank/DDBJ whole genome shotgun (WGS) entry which is preliminary data.</text>
</comment>
<proteinExistence type="predicted"/>
<dbReference type="Proteomes" id="UP001221142">
    <property type="component" value="Unassembled WGS sequence"/>
</dbReference>